<dbReference type="PANTHER" id="PTHR10612:SF34">
    <property type="entry name" value="APOLIPOPROTEIN D"/>
    <property type="match status" value="1"/>
</dbReference>
<name>A0A9D1QAY1_9BACT</name>
<evidence type="ECO:0000313" key="4">
    <source>
        <dbReference type="EMBL" id="HIW09877.1"/>
    </source>
</evidence>
<dbReference type="InterPro" id="IPR000566">
    <property type="entry name" value="Lipocln_cytosolic_FA-bd_dom"/>
</dbReference>
<comment type="caution">
    <text evidence="4">The sequence shown here is derived from an EMBL/GenBank/DDBJ whole genome shotgun (WGS) entry which is preliminary data.</text>
</comment>
<dbReference type="Proteomes" id="UP000823926">
    <property type="component" value="Unassembled WGS sequence"/>
</dbReference>
<dbReference type="InterPro" id="IPR022271">
    <property type="entry name" value="Lipocalin_ApoD"/>
</dbReference>
<feature type="domain" description="Lipocalin/cytosolic fatty-acid binding" evidence="3">
    <location>
        <begin position="10"/>
        <end position="153"/>
    </location>
</feature>
<evidence type="ECO:0000256" key="2">
    <source>
        <dbReference type="PIRNR" id="PIRNR036893"/>
    </source>
</evidence>
<accession>A0A9D1QAY1</accession>
<dbReference type="Pfam" id="PF08212">
    <property type="entry name" value="Lipocalin_2"/>
    <property type="match status" value="1"/>
</dbReference>
<dbReference type="InterPro" id="IPR047202">
    <property type="entry name" value="Lipocalin_Blc-like_dom"/>
</dbReference>
<dbReference type="InterPro" id="IPR022272">
    <property type="entry name" value="Lipocalin_CS"/>
</dbReference>
<protein>
    <submittedName>
        <fullName evidence="4">Lipocalin family protein</fullName>
    </submittedName>
</protein>
<reference evidence="4" key="2">
    <citation type="submission" date="2021-04" db="EMBL/GenBank/DDBJ databases">
        <authorList>
            <person name="Gilroy R."/>
        </authorList>
    </citation>
    <scope>NUCLEOTIDE SEQUENCE</scope>
    <source>
        <strain evidence="4">ChiBcec15-1070</strain>
    </source>
</reference>
<evidence type="ECO:0000256" key="1">
    <source>
        <dbReference type="ARBA" id="ARBA00006889"/>
    </source>
</evidence>
<dbReference type="InterPro" id="IPR002446">
    <property type="entry name" value="Lipocalin_bac"/>
</dbReference>
<dbReference type="InterPro" id="IPR012674">
    <property type="entry name" value="Calycin"/>
</dbReference>
<organism evidence="4 5">
    <name type="scientific">Candidatus Rikenella faecigallinarum</name>
    <dbReference type="NCBI Taxonomy" id="2838745"/>
    <lineage>
        <taxon>Bacteria</taxon>
        <taxon>Pseudomonadati</taxon>
        <taxon>Bacteroidota</taxon>
        <taxon>Bacteroidia</taxon>
        <taxon>Bacteroidales</taxon>
        <taxon>Rikenellaceae</taxon>
        <taxon>Rikenella</taxon>
    </lineage>
</organism>
<dbReference type="PIRSF" id="PIRSF036893">
    <property type="entry name" value="Lipocalin_ApoD"/>
    <property type="match status" value="1"/>
</dbReference>
<dbReference type="SUPFAM" id="SSF50814">
    <property type="entry name" value="Lipocalins"/>
    <property type="match status" value="1"/>
</dbReference>
<proteinExistence type="inferred from homology"/>
<reference evidence="4" key="1">
    <citation type="journal article" date="2021" name="PeerJ">
        <title>Extensive microbial diversity within the chicken gut microbiome revealed by metagenomics and culture.</title>
        <authorList>
            <person name="Gilroy R."/>
            <person name="Ravi A."/>
            <person name="Getino M."/>
            <person name="Pursley I."/>
            <person name="Horton D.L."/>
            <person name="Alikhan N.F."/>
            <person name="Baker D."/>
            <person name="Gharbi K."/>
            <person name="Hall N."/>
            <person name="Watson M."/>
            <person name="Adriaenssens E.M."/>
            <person name="Foster-Nyarko E."/>
            <person name="Jarju S."/>
            <person name="Secka A."/>
            <person name="Antonio M."/>
            <person name="Oren A."/>
            <person name="Chaudhuri R.R."/>
            <person name="La Ragione R."/>
            <person name="Hildebrand F."/>
            <person name="Pallen M.J."/>
        </authorList>
    </citation>
    <scope>NUCLEOTIDE SEQUENCE</scope>
    <source>
        <strain evidence="4">ChiBcec15-1070</strain>
    </source>
</reference>
<dbReference type="PROSITE" id="PS00213">
    <property type="entry name" value="LIPOCALIN"/>
    <property type="match status" value="1"/>
</dbReference>
<sequence length="161" mass="18277">MEEQVIQGFELSRFLGKWYEIARFEHIFERGMQAVTAEYSIRSDGKVRVINRGHRGAMDGSLAQVVGTAKLGDPKSPNRPGYLKVSFFGPFYTPYYILALDADYRYALVGGKKRKYLWILSREPQLPQDITQGLITKAKELGFDVSRLVFVQQHPDGVGSE</sequence>
<evidence type="ECO:0000259" key="3">
    <source>
        <dbReference type="Pfam" id="PF08212"/>
    </source>
</evidence>
<dbReference type="AlphaFoldDB" id="A0A9D1QAY1"/>
<gene>
    <name evidence="4" type="ORF">H9888_00090</name>
</gene>
<comment type="similarity">
    <text evidence="1 2">Belongs to the calycin superfamily. Lipocalin family.</text>
</comment>
<dbReference type="GO" id="GO:0006950">
    <property type="term" value="P:response to stress"/>
    <property type="evidence" value="ECO:0007669"/>
    <property type="project" value="UniProtKB-ARBA"/>
</dbReference>
<dbReference type="PRINTS" id="PR01171">
    <property type="entry name" value="BCTLIPOCALIN"/>
</dbReference>
<dbReference type="Gene3D" id="2.40.128.20">
    <property type="match status" value="1"/>
</dbReference>
<dbReference type="EMBL" id="DXHL01000002">
    <property type="protein sequence ID" value="HIW09877.1"/>
    <property type="molecule type" value="Genomic_DNA"/>
</dbReference>
<dbReference type="CDD" id="cd19438">
    <property type="entry name" value="lipocalin_Blc-like"/>
    <property type="match status" value="1"/>
</dbReference>
<evidence type="ECO:0000313" key="5">
    <source>
        <dbReference type="Proteomes" id="UP000823926"/>
    </source>
</evidence>
<dbReference type="PANTHER" id="PTHR10612">
    <property type="entry name" value="APOLIPOPROTEIN D"/>
    <property type="match status" value="1"/>
</dbReference>